<keyword evidence="3" id="KW-1003">Cell membrane</keyword>
<feature type="region of interest" description="Disordered" evidence="8">
    <location>
        <begin position="487"/>
        <end position="542"/>
    </location>
</feature>
<dbReference type="GO" id="GO:0042302">
    <property type="term" value="F:structural constituent of cuticle"/>
    <property type="evidence" value="ECO:0007669"/>
    <property type="project" value="UniProtKB-KW"/>
</dbReference>
<dbReference type="OrthoDB" id="6139674at2759"/>
<dbReference type="EnsemblMetazoa" id="PPA12041.1">
    <property type="protein sequence ID" value="PPA12041.1"/>
    <property type="gene ID" value="WBGene00101595"/>
</dbReference>
<dbReference type="SMART" id="SM00241">
    <property type="entry name" value="ZP"/>
    <property type="match status" value="1"/>
</dbReference>
<keyword evidence="4 9" id="KW-0812">Transmembrane</keyword>
<feature type="compositionally biased region" description="Polar residues" evidence="8">
    <location>
        <begin position="1"/>
        <end position="11"/>
    </location>
</feature>
<dbReference type="AlphaFoldDB" id="A0A2A6BLA8"/>
<evidence type="ECO:0000256" key="1">
    <source>
        <dbReference type="ARBA" id="ARBA00004251"/>
    </source>
</evidence>
<keyword evidence="7 9" id="KW-0472">Membrane</keyword>
<evidence type="ECO:0000256" key="8">
    <source>
        <dbReference type="SAM" id="MobiDB-lite"/>
    </source>
</evidence>
<organism evidence="10 11">
    <name type="scientific">Pristionchus pacificus</name>
    <name type="common">Parasitic nematode worm</name>
    <dbReference type="NCBI Taxonomy" id="54126"/>
    <lineage>
        <taxon>Eukaryota</taxon>
        <taxon>Metazoa</taxon>
        <taxon>Ecdysozoa</taxon>
        <taxon>Nematoda</taxon>
        <taxon>Chromadorea</taxon>
        <taxon>Rhabditida</taxon>
        <taxon>Rhabditina</taxon>
        <taxon>Diplogasteromorpha</taxon>
        <taxon>Diplogasteroidea</taxon>
        <taxon>Neodiplogasteridae</taxon>
        <taxon>Pristionchus</taxon>
    </lineage>
</organism>
<evidence type="ECO:0000256" key="7">
    <source>
        <dbReference type="ARBA" id="ARBA00023136"/>
    </source>
</evidence>
<dbReference type="PANTHER" id="PTHR22907">
    <property type="entry name" value="GH04558P"/>
    <property type="match status" value="1"/>
</dbReference>
<dbReference type="PANTHER" id="PTHR22907:SF12">
    <property type="entry name" value="ZP DOMAIN-CONTAINING PROTEIN"/>
    <property type="match status" value="1"/>
</dbReference>
<dbReference type="Proteomes" id="UP000005239">
    <property type="component" value="Unassembled WGS sequence"/>
</dbReference>
<dbReference type="InterPro" id="IPR001507">
    <property type="entry name" value="ZP_dom"/>
</dbReference>
<keyword evidence="5" id="KW-0732">Signal</keyword>
<reference evidence="11" key="1">
    <citation type="journal article" date="2008" name="Nat. Genet.">
        <title>The Pristionchus pacificus genome provides a unique perspective on nematode lifestyle and parasitism.</title>
        <authorList>
            <person name="Dieterich C."/>
            <person name="Clifton S.W."/>
            <person name="Schuster L.N."/>
            <person name="Chinwalla A."/>
            <person name="Delehaunty K."/>
            <person name="Dinkelacker I."/>
            <person name="Fulton L."/>
            <person name="Fulton R."/>
            <person name="Godfrey J."/>
            <person name="Minx P."/>
            <person name="Mitreva M."/>
            <person name="Roeseler W."/>
            <person name="Tian H."/>
            <person name="Witte H."/>
            <person name="Yang S.P."/>
            <person name="Wilson R.K."/>
            <person name="Sommer R.J."/>
        </authorList>
    </citation>
    <scope>NUCLEOTIDE SEQUENCE [LARGE SCALE GENOMIC DNA]</scope>
    <source>
        <strain evidence="11">PS312</strain>
    </source>
</reference>
<comment type="subcellular location">
    <subcellularLocation>
        <location evidence="1">Cell membrane</location>
        <topology evidence="1">Single-pass type I membrane protein</topology>
    </subcellularLocation>
</comment>
<proteinExistence type="predicted"/>
<evidence type="ECO:0000256" key="9">
    <source>
        <dbReference type="SAM" id="Phobius"/>
    </source>
</evidence>
<dbReference type="InterPro" id="IPR056953">
    <property type="entry name" value="CUT_N"/>
</dbReference>
<evidence type="ECO:0000313" key="11">
    <source>
        <dbReference type="Proteomes" id="UP000005239"/>
    </source>
</evidence>
<dbReference type="Pfam" id="PF25301">
    <property type="entry name" value="CUT_C"/>
    <property type="match status" value="1"/>
</dbReference>
<feature type="transmembrane region" description="Helical" evidence="9">
    <location>
        <begin position="619"/>
        <end position="641"/>
    </location>
</feature>
<dbReference type="PROSITE" id="PS51034">
    <property type="entry name" value="ZP_2"/>
    <property type="match status" value="1"/>
</dbReference>
<evidence type="ECO:0000256" key="5">
    <source>
        <dbReference type="ARBA" id="ARBA00022729"/>
    </source>
</evidence>
<feature type="region of interest" description="Disordered" evidence="8">
    <location>
        <begin position="1"/>
        <end position="27"/>
    </location>
</feature>
<dbReference type="InterPro" id="IPR051962">
    <property type="entry name" value="Cuticlin"/>
</dbReference>
<keyword evidence="6 9" id="KW-1133">Transmembrane helix</keyword>
<keyword evidence="2" id="KW-0193">Cuticle</keyword>
<evidence type="ECO:0000256" key="4">
    <source>
        <dbReference type="ARBA" id="ARBA00022692"/>
    </source>
</evidence>
<name>A0A2A6BLA8_PRIPA</name>
<evidence type="ECO:0000313" key="10">
    <source>
        <dbReference type="EnsemblMetazoa" id="PPA12041.1"/>
    </source>
</evidence>
<keyword evidence="11" id="KW-1185">Reference proteome</keyword>
<evidence type="ECO:0000256" key="3">
    <source>
        <dbReference type="ARBA" id="ARBA00022475"/>
    </source>
</evidence>
<evidence type="ECO:0000256" key="2">
    <source>
        <dbReference type="ARBA" id="ARBA00022460"/>
    </source>
</evidence>
<accession>A0A8R1U9U3</accession>
<evidence type="ECO:0000256" key="6">
    <source>
        <dbReference type="ARBA" id="ARBA00022989"/>
    </source>
</evidence>
<accession>A0A2A6BLA8</accession>
<feature type="region of interest" description="Disordered" evidence="8">
    <location>
        <begin position="324"/>
        <end position="349"/>
    </location>
</feature>
<dbReference type="GO" id="GO:0005886">
    <property type="term" value="C:plasma membrane"/>
    <property type="evidence" value="ECO:0007669"/>
    <property type="project" value="UniProtKB-SubCell"/>
</dbReference>
<dbReference type="InterPro" id="IPR057475">
    <property type="entry name" value="CUT_C"/>
</dbReference>
<gene>
    <name evidence="10" type="primary">WBGene00101595</name>
</gene>
<sequence>MFDPLSNTQGYSGDEIGDTSGLKGGFGDRGGGPAITVTIRETKMRLPMILLALIQSVRSQSQIDNEVIGEPQVRCEDTTIVVNVRTKNTFKGNIFVRGYFADPACRVECSSNDYAGATIAVSLVGCGVSRVRQIQPPGMNYLTTVEIAFHPLVITKRDRAFNIRCFYAHTDQEVKNGLTVSALPTQSVEQATVVRPQCVYSIRLGSLDGPIATSTSVGDMTFHRWECDNPNYGMLVKNCCVNSGTSSPVTIQVIDDRGCPITSSLLQAPLKYASSGTLVWAEIDAYKFPDQMKVVFTCDIAVCAKVDGQCTGVTPPDCTKARPTSTFSTANSGGPFRSRSRAEAQTPEPTKITAEVLREKSFFQRTLPKYDLGRFPTSPPIDSSGDGDLIPTVRAVADEGRGRMGLERFRDSGSPPWPISEVHDQPAFRQFNDDDQAESIDLRSSFAIVDDSTVLPVTTNSTTDRVLNAGEFRDALLAVVDKYNETSSEVSTESPTSQAPSSTTRSSFPLTTTSRSPSLSSSTISIPALPPTPTPVFDPRDFTIPNAEETERQRLGVSARGLELLPPLLRLVRTTPTLEPQPLLQQLQDQKTFEEVLQVTAEMLVNPVEMILNGTVHGIFSFLTLTSLIALFYAIAQCYFAHRNRLWLEDRLSIDQSSSYSPRPPTQPYSMPYGTRRISPSYTVSPFPFNSSFLDRAGGAPPALDCLRIRAALLVALTTSPILACIGGSSGGGCCAPSAPSCGPSVPPCSSSQPSYLPPPPPPPPSSGGYAVAPPAFAQAGPPAFGGIGGGPIGGGGAYAAPQIGGGSYAGSAGVGAGSYAGAAGVNSAPLALSAPGGYQQAPAPVFGGVQQQQYQQAPIAAPVFAQQQVAQQGSYQQGPAPAGYAAPVAAAQVAPLVPEAIHTETHEVVQTVNTEVQQIPEQPQQASVAQYEPAQEIEEAAPVESHAEEAAAIGDQVAAAAEAAQPSAPQYPATTF</sequence>
<feature type="region of interest" description="Disordered" evidence="8">
    <location>
        <begin position="749"/>
        <end position="773"/>
    </location>
</feature>
<dbReference type="Pfam" id="PF25057">
    <property type="entry name" value="CUT_N"/>
    <property type="match status" value="1"/>
</dbReference>
<feature type="compositionally biased region" description="Pro residues" evidence="8">
    <location>
        <begin position="756"/>
        <end position="766"/>
    </location>
</feature>
<feature type="compositionally biased region" description="Low complexity" evidence="8">
    <location>
        <begin position="487"/>
        <end position="527"/>
    </location>
</feature>
<reference evidence="10" key="2">
    <citation type="submission" date="2022-06" db="UniProtKB">
        <authorList>
            <consortium name="EnsemblMetazoa"/>
        </authorList>
    </citation>
    <scope>IDENTIFICATION</scope>
    <source>
        <strain evidence="10">PS312</strain>
    </source>
</reference>
<protein>
    <submittedName>
        <fullName evidence="10">Cutl-13</fullName>
    </submittedName>
</protein>